<dbReference type="PANTHER" id="PTHR48078:SF6">
    <property type="entry name" value="L-THREONINE DEHYDRATASE CATABOLIC TDCB"/>
    <property type="match status" value="1"/>
</dbReference>
<dbReference type="InterPro" id="IPR045865">
    <property type="entry name" value="ACT-like_dom_sf"/>
</dbReference>
<dbReference type="GO" id="GO:0004794">
    <property type="term" value="F:threonine deaminase activity"/>
    <property type="evidence" value="ECO:0007669"/>
    <property type="project" value="UniProtKB-EC"/>
</dbReference>
<evidence type="ECO:0000256" key="14">
    <source>
        <dbReference type="ARBA" id="ARBA00031427"/>
    </source>
</evidence>
<comment type="subunit">
    <text evidence="6">In the native structure, TdcB is in a dimeric form, whereas in the TdcB-AMP complex, it exists in a tetrameric form (dimer of dimers).</text>
</comment>
<dbReference type="InterPro" id="IPR000634">
    <property type="entry name" value="Ser/Thr_deHydtase_PyrdxlP-BS"/>
</dbReference>
<dbReference type="STRING" id="766136.BHF68_00625"/>
<evidence type="ECO:0000256" key="9">
    <source>
        <dbReference type="ARBA" id="ARBA00022533"/>
    </source>
</evidence>
<evidence type="ECO:0000256" key="12">
    <source>
        <dbReference type="ARBA" id="ARBA00023239"/>
    </source>
</evidence>
<dbReference type="InterPro" id="IPR001926">
    <property type="entry name" value="TrpB-like_PALP"/>
</dbReference>
<evidence type="ECO:0000256" key="8">
    <source>
        <dbReference type="ARBA" id="ARBA00022248"/>
    </source>
</evidence>
<name>A0A1E5G6M3_9FIRM</name>
<dbReference type="PANTHER" id="PTHR48078">
    <property type="entry name" value="THREONINE DEHYDRATASE, MITOCHONDRIAL-RELATED"/>
    <property type="match status" value="1"/>
</dbReference>
<keyword evidence="10" id="KW-0412">Isoleucine biosynthesis</keyword>
<dbReference type="GO" id="GO:0006565">
    <property type="term" value="P:L-serine catabolic process"/>
    <property type="evidence" value="ECO:0007669"/>
    <property type="project" value="TreeGrafter"/>
</dbReference>
<evidence type="ECO:0000259" key="15">
    <source>
        <dbReference type="PROSITE" id="PS51671"/>
    </source>
</evidence>
<dbReference type="CDD" id="cd04886">
    <property type="entry name" value="ACT_ThrD-II-like"/>
    <property type="match status" value="1"/>
</dbReference>
<dbReference type="Gene3D" id="3.40.50.1100">
    <property type="match status" value="2"/>
</dbReference>
<dbReference type="InterPro" id="IPR044561">
    <property type="entry name" value="ACT_ThrD-II-like"/>
</dbReference>
<evidence type="ECO:0000256" key="6">
    <source>
        <dbReference type="ARBA" id="ARBA00011447"/>
    </source>
</evidence>
<sequence length="410" mass="44242">MKGLNNIYEQILLAKTRLAGIIHRTPLVYANIFSELSGCQVYMKFEQLQKTGSFKIRGAYNKIMTLTDEEKHKGVIASSAGNHAQGVALAATKASISSTIVMPEGAPLAKVKATKGYGADIVLHGKVFDEAYQKAREIQAETGATFIHAFDDLQIVAGQGTIGIELIEDLPDVDAVLVPVGGGGLISGIGVAIKQANPKIKVIGVEAEGAASMYVSLKAKKPVAIKEVTTIADGIALKEPGKLNYEIAEHCMDDLVTVSDEEIARTMLTLLERNKQMVEPSGATALAALIAENNQALRTQLKGKKVAVILSGGNVDVNLVSMIIEQGLMKAGRYLRFMVSVPDRPGNLQKIIEVLVNQKVNIISLEHFRVGSRITLGRTEIEFVVETIDFDHIKTIKKTLEEKGYTPVIV</sequence>
<evidence type="ECO:0000256" key="5">
    <source>
        <dbReference type="ARBA" id="ARBA00010869"/>
    </source>
</evidence>
<proteinExistence type="inferred from homology"/>
<dbReference type="EC" id="4.3.1.19" evidence="7"/>
<keyword evidence="17" id="KW-1185">Reference proteome</keyword>
<evidence type="ECO:0000313" key="16">
    <source>
        <dbReference type="EMBL" id="OEF98755.1"/>
    </source>
</evidence>
<evidence type="ECO:0000256" key="4">
    <source>
        <dbReference type="ARBA" id="ARBA00004958"/>
    </source>
</evidence>
<dbReference type="GO" id="GO:0003941">
    <property type="term" value="F:L-serine ammonia-lyase activity"/>
    <property type="evidence" value="ECO:0007669"/>
    <property type="project" value="TreeGrafter"/>
</dbReference>
<dbReference type="UniPathway" id="UPA00047">
    <property type="reaction ID" value="UER00054"/>
</dbReference>
<dbReference type="Proteomes" id="UP000094296">
    <property type="component" value="Unassembled WGS sequence"/>
</dbReference>
<keyword evidence="11" id="KW-0663">Pyridoxal phosphate</keyword>
<dbReference type="Pfam" id="PF01842">
    <property type="entry name" value="ACT"/>
    <property type="match status" value="1"/>
</dbReference>
<dbReference type="SUPFAM" id="SSF53686">
    <property type="entry name" value="Tryptophan synthase beta subunit-like PLP-dependent enzymes"/>
    <property type="match status" value="1"/>
</dbReference>
<dbReference type="CDD" id="cd01562">
    <property type="entry name" value="Thr-dehyd"/>
    <property type="match status" value="1"/>
</dbReference>
<dbReference type="UniPathway" id="UPA00052">
    <property type="reaction ID" value="UER00507"/>
</dbReference>
<dbReference type="EMBL" id="MIJE01000001">
    <property type="protein sequence ID" value="OEF98755.1"/>
    <property type="molecule type" value="Genomic_DNA"/>
</dbReference>
<comment type="catalytic activity">
    <reaction evidence="1">
        <text>L-threonine = 2-oxobutanoate + NH4(+)</text>
        <dbReference type="Rhea" id="RHEA:22108"/>
        <dbReference type="ChEBI" id="CHEBI:16763"/>
        <dbReference type="ChEBI" id="CHEBI:28938"/>
        <dbReference type="ChEBI" id="CHEBI:57926"/>
        <dbReference type="EC" id="4.3.1.19"/>
    </reaction>
</comment>
<dbReference type="Gene3D" id="3.30.70.260">
    <property type="match status" value="1"/>
</dbReference>
<dbReference type="SUPFAM" id="SSF55021">
    <property type="entry name" value="ACT-like"/>
    <property type="match status" value="1"/>
</dbReference>
<accession>A0A1E5G6M3</accession>
<evidence type="ECO:0000256" key="3">
    <source>
        <dbReference type="ARBA" id="ARBA00004810"/>
    </source>
</evidence>
<evidence type="ECO:0000313" key="17">
    <source>
        <dbReference type="Proteomes" id="UP000094296"/>
    </source>
</evidence>
<comment type="similarity">
    <text evidence="5">Belongs to the serine/threonine dehydratase family.</text>
</comment>
<dbReference type="GO" id="GO:0009097">
    <property type="term" value="P:isoleucine biosynthetic process"/>
    <property type="evidence" value="ECO:0007669"/>
    <property type="project" value="UniProtKB-UniPathway"/>
</dbReference>
<keyword evidence="10" id="KW-0100">Branched-chain amino acid biosynthesis</keyword>
<dbReference type="AlphaFoldDB" id="A0A1E5G6M3"/>
<protein>
    <recommendedName>
        <fullName evidence="8">L-threonine dehydratase catabolic TdcB</fullName>
        <ecNumber evidence="7">4.3.1.19</ecNumber>
    </recommendedName>
    <alternativeName>
        <fullName evidence="14">Threonine deaminase</fullName>
    </alternativeName>
</protein>
<evidence type="ECO:0000256" key="10">
    <source>
        <dbReference type="ARBA" id="ARBA00022624"/>
    </source>
</evidence>
<dbReference type="FunFam" id="3.40.50.1100:FF:000007">
    <property type="entry name" value="L-threonine dehydratase catabolic TdcB"/>
    <property type="match status" value="1"/>
</dbReference>
<feature type="domain" description="ACT" evidence="15">
    <location>
        <begin position="336"/>
        <end position="410"/>
    </location>
</feature>
<evidence type="ECO:0000256" key="1">
    <source>
        <dbReference type="ARBA" id="ARBA00001274"/>
    </source>
</evidence>
<dbReference type="NCBIfam" id="TIGR01127">
    <property type="entry name" value="ilvA_1Cterm"/>
    <property type="match status" value="1"/>
</dbReference>
<comment type="function">
    <text evidence="13">Catalyzes the anaerobic formation of alpha-ketobutyrate and ammonia from threonine in a two-step reaction. The first step involved a dehydration of threonine and a production of enamine intermediates (aminocrotonate), which tautomerizes to its imine form (iminobutyrate). Both intermediates are unstable and short-lived. The second step is the nonenzymatic hydrolysis of the enamine/imine intermediates to form 2-ketobutyrate and free ammonia. In the low water environment of the cell, the second step is accelerated by RidA.</text>
</comment>
<dbReference type="PROSITE" id="PS00165">
    <property type="entry name" value="DEHYDRATASE_SER_THR"/>
    <property type="match status" value="1"/>
</dbReference>
<dbReference type="InterPro" id="IPR050147">
    <property type="entry name" value="Ser/Thr_Dehydratase"/>
</dbReference>
<dbReference type="GO" id="GO:0030170">
    <property type="term" value="F:pyridoxal phosphate binding"/>
    <property type="evidence" value="ECO:0007669"/>
    <property type="project" value="InterPro"/>
</dbReference>
<gene>
    <name evidence="16" type="ORF">BHF68_00625</name>
</gene>
<comment type="pathway">
    <text evidence="4">Amino-acid degradation; L-threonine degradation via propanoate pathway; propanoate from L-threonine: step 1/4.</text>
</comment>
<comment type="caution">
    <text evidence="16">The sequence shown here is derived from an EMBL/GenBank/DDBJ whole genome shotgun (WGS) entry which is preliminary data.</text>
</comment>
<keyword evidence="9" id="KW-0021">Allosteric enzyme</keyword>
<comment type="cofactor">
    <cofactor evidence="2">
        <name>pyridoxal 5'-phosphate</name>
        <dbReference type="ChEBI" id="CHEBI:597326"/>
    </cofactor>
</comment>
<reference evidence="16 17" key="1">
    <citation type="submission" date="2016-09" db="EMBL/GenBank/DDBJ databases">
        <title>Draft genome sequence for the type strain of Desulfuribacillus alkaliarsenatis AHT28, an obligately anaerobic, sulfidogenic bacterium isolated from Russian soda lake sediments.</title>
        <authorList>
            <person name="Abin C.A."/>
            <person name="Hollibaugh J.T."/>
        </authorList>
    </citation>
    <scope>NUCLEOTIDE SEQUENCE [LARGE SCALE GENOMIC DNA]</scope>
    <source>
        <strain evidence="16 17">AHT28</strain>
    </source>
</reference>
<organism evidence="16 17">
    <name type="scientific">Desulfuribacillus alkaliarsenatis</name>
    <dbReference type="NCBI Taxonomy" id="766136"/>
    <lineage>
        <taxon>Bacteria</taxon>
        <taxon>Bacillati</taxon>
        <taxon>Bacillota</taxon>
        <taxon>Desulfuribacillia</taxon>
        <taxon>Desulfuribacillales</taxon>
        <taxon>Desulfuribacillaceae</taxon>
        <taxon>Desulfuribacillus</taxon>
    </lineage>
</organism>
<evidence type="ECO:0000256" key="11">
    <source>
        <dbReference type="ARBA" id="ARBA00022898"/>
    </source>
</evidence>
<keyword evidence="10" id="KW-0028">Amino-acid biosynthesis</keyword>
<dbReference type="Pfam" id="PF00291">
    <property type="entry name" value="PALP"/>
    <property type="match status" value="1"/>
</dbReference>
<dbReference type="PROSITE" id="PS51671">
    <property type="entry name" value="ACT"/>
    <property type="match status" value="1"/>
</dbReference>
<dbReference type="InterPro" id="IPR036052">
    <property type="entry name" value="TrpB-like_PALP_sf"/>
</dbReference>
<comment type="pathway">
    <text evidence="3">Amino-acid biosynthesis; L-isoleucine biosynthesis; 2-oxobutanoate from L-threonine: step 1/1.</text>
</comment>
<keyword evidence="12 16" id="KW-0456">Lyase</keyword>
<evidence type="ECO:0000256" key="7">
    <source>
        <dbReference type="ARBA" id="ARBA00012096"/>
    </source>
</evidence>
<dbReference type="GO" id="GO:0070689">
    <property type="term" value="P:L-threonine catabolic process to propionate"/>
    <property type="evidence" value="ECO:0007669"/>
    <property type="project" value="UniProtKB-UniPathway"/>
</dbReference>
<evidence type="ECO:0000256" key="13">
    <source>
        <dbReference type="ARBA" id="ARBA00025527"/>
    </source>
</evidence>
<evidence type="ECO:0000256" key="2">
    <source>
        <dbReference type="ARBA" id="ARBA00001933"/>
    </source>
</evidence>
<dbReference type="InterPro" id="IPR002912">
    <property type="entry name" value="ACT_dom"/>
</dbReference>
<dbReference type="InterPro" id="IPR005789">
    <property type="entry name" value="Thr_deHydtase_catblc"/>
</dbReference>